<accession>A0ABT1H937</accession>
<keyword evidence="2" id="KW-1185">Reference proteome</keyword>
<gene>
    <name evidence="1" type="ORF">LX12_004350</name>
</gene>
<protein>
    <submittedName>
        <fullName evidence="1">Uncharacterized protein</fullName>
    </submittedName>
</protein>
<sequence>MTPRLAFIPQPERRVPCCECPTIATHIGWDDAPSFLCNTHLEPWMQWRGFTFDYGSVA</sequence>
<organism evidence="1 2">
    <name type="scientific">Williamsia serinedens</name>
    <dbReference type="NCBI Taxonomy" id="391736"/>
    <lineage>
        <taxon>Bacteria</taxon>
        <taxon>Bacillati</taxon>
        <taxon>Actinomycetota</taxon>
        <taxon>Actinomycetes</taxon>
        <taxon>Mycobacteriales</taxon>
        <taxon>Nocardiaceae</taxon>
        <taxon>Williamsia</taxon>
    </lineage>
</organism>
<name>A0ABT1H937_9NOCA</name>
<evidence type="ECO:0000313" key="2">
    <source>
        <dbReference type="Proteomes" id="UP001205740"/>
    </source>
</evidence>
<dbReference type="EMBL" id="JAMTCG010000024">
    <property type="protein sequence ID" value="MCP2163135.1"/>
    <property type="molecule type" value="Genomic_DNA"/>
</dbReference>
<reference evidence="1 2" key="1">
    <citation type="submission" date="2022-06" db="EMBL/GenBank/DDBJ databases">
        <title>Genomic Encyclopedia of Archaeal and Bacterial Type Strains, Phase II (KMG-II): from individual species to whole genera.</title>
        <authorList>
            <person name="Goeker M."/>
        </authorList>
    </citation>
    <scope>NUCLEOTIDE SEQUENCE [LARGE SCALE GENOMIC DNA]</scope>
    <source>
        <strain evidence="1 2">DSM 45037</strain>
    </source>
</reference>
<evidence type="ECO:0000313" key="1">
    <source>
        <dbReference type="EMBL" id="MCP2163135.1"/>
    </source>
</evidence>
<dbReference type="Proteomes" id="UP001205740">
    <property type="component" value="Unassembled WGS sequence"/>
</dbReference>
<comment type="caution">
    <text evidence="1">The sequence shown here is derived from an EMBL/GenBank/DDBJ whole genome shotgun (WGS) entry which is preliminary data.</text>
</comment>
<proteinExistence type="predicted"/>